<organism evidence="3 4">
    <name type="scientific">Saprolegnia diclina (strain VS20)</name>
    <dbReference type="NCBI Taxonomy" id="1156394"/>
    <lineage>
        <taxon>Eukaryota</taxon>
        <taxon>Sar</taxon>
        <taxon>Stramenopiles</taxon>
        <taxon>Oomycota</taxon>
        <taxon>Saprolegniomycetes</taxon>
        <taxon>Saprolegniales</taxon>
        <taxon>Saprolegniaceae</taxon>
        <taxon>Saprolegnia</taxon>
    </lineage>
</organism>
<dbReference type="AlphaFoldDB" id="T0QZN4"/>
<accession>T0QZN4</accession>
<dbReference type="GeneID" id="19943552"/>
<dbReference type="SUPFAM" id="SSF57997">
    <property type="entry name" value="Tropomyosin"/>
    <property type="match status" value="1"/>
</dbReference>
<evidence type="ECO:0000313" key="3">
    <source>
        <dbReference type="EMBL" id="EQC40176.1"/>
    </source>
</evidence>
<dbReference type="STRING" id="1156394.T0QZN4"/>
<gene>
    <name evidence="3" type="ORF">SDRG_02825</name>
</gene>
<name>T0QZN4_SAPDV</name>
<sequence>MAELMTPPPARSSPPLTPPVTTRSSSSNPLQMVIQRLQGECETLRAEKREVERKLSHEQQKAARVLMEGNEMQRRCLVENQKLQSDVIHLKEKVREAHGSIEVLTERMARAEHNERQTNERCATLSDIIKDLEAEADRARRTIFHFEQEVERAKVTVAHATAERDDVLERTEADAKRVRQLWEETLSQHAAQLRSIEDQAAKAKREAAHHAKRGADKSATIKELQDKVAAATSTIAQDAHRYERLERDLKTTKTELRHVQEQNTKLTESVQSIAMQLETHVSMLRATESRLHEAAEDAEVQRRLRLEKETQLDDVLGELDALRSEFVTSLDAHEMQVSELQQEMAQRCSDQAQRIAALEAEQKYAASVSAMLGGHIGDYNKVLTSVNHKLADMHDRMEHEPPETAKPPHTPRRPTEDTSMSIFAH</sequence>
<dbReference type="InParanoid" id="T0QZN4"/>
<feature type="region of interest" description="Disordered" evidence="2">
    <location>
        <begin position="199"/>
        <end position="220"/>
    </location>
</feature>
<dbReference type="OrthoDB" id="68989at2759"/>
<feature type="compositionally biased region" description="Polar residues" evidence="2">
    <location>
        <begin position="20"/>
        <end position="30"/>
    </location>
</feature>
<keyword evidence="4" id="KW-1185">Reference proteome</keyword>
<dbReference type="OMA" id="LWQQIAR"/>
<dbReference type="VEuPathDB" id="FungiDB:SDRG_02825"/>
<evidence type="ECO:0000313" key="4">
    <source>
        <dbReference type="Proteomes" id="UP000030762"/>
    </source>
</evidence>
<reference evidence="3 4" key="1">
    <citation type="submission" date="2012-04" db="EMBL/GenBank/DDBJ databases">
        <title>The Genome Sequence of Saprolegnia declina VS20.</title>
        <authorList>
            <consortium name="The Broad Institute Genome Sequencing Platform"/>
            <person name="Russ C."/>
            <person name="Nusbaum C."/>
            <person name="Tyler B."/>
            <person name="van West P."/>
            <person name="Dieguez-Uribeondo J."/>
            <person name="de Bruijn I."/>
            <person name="Tripathy S."/>
            <person name="Jiang R."/>
            <person name="Young S.K."/>
            <person name="Zeng Q."/>
            <person name="Gargeya S."/>
            <person name="Fitzgerald M."/>
            <person name="Haas B."/>
            <person name="Abouelleil A."/>
            <person name="Alvarado L."/>
            <person name="Arachchi H.M."/>
            <person name="Berlin A."/>
            <person name="Chapman S.B."/>
            <person name="Goldberg J."/>
            <person name="Griggs A."/>
            <person name="Gujja S."/>
            <person name="Hansen M."/>
            <person name="Howarth C."/>
            <person name="Imamovic A."/>
            <person name="Larimer J."/>
            <person name="McCowen C."/>
            <person name="Montmayeur A."/>
            <person name="Murphy C."/>
            <person name="Neiman D."/>
            <person name="Pearson M."/>
            <person name="Priest M."/>
            <person name="Roberts A."/>
            <person name="Saif S."/>
            <person name="Shea T."/>
            <person name="Sisk P."/>
            <person name="Sykes S."/>
            <person name="Wortman J."/>
            <person name="Nusbaum C."/>
            <person name="Birren B."/>
        </authorList>
    </citation>
    <scope>NUCLEOTIDE SEQUENCE [LARGE SCALE GENOMIC DNA]</scope>
    <source>
        <strain evidence="3 4">VS20</strain>
    </source>
</reference>
<evidence type="ECO:0000256" key="2">
    <source>
        <dbReference type="SAM" id="MobiDB-lite"/>
    </source>
</evidence>
<feature type="coiled-coil region" evidence="1">
    <location>
        <begin position="34"/>
        <end position="61"/>
    </location>
</feature>
<feature type="region of interest" description="Disordered" evidence="2">
    <location>
        <begin position="396"/>
        <end position="425"/>
    </location>
</feature>
<dbReference type="EMBL" id="JH767137">
    <property type="protein sequence ID" value="EQC40176.1"/>
    <property type="molecule type" value="Genomic_DNA"/>
</dbReference>
<dbReference type="RefSeq" id="XP_008606650.1">
    <property type="nucleotide sequence ID" value="XM_008608428.1"/>
</dbReference>
<feature type="coiled-coil region" evidence="1">
    <location>
        <begin position="94"/>
        <end position="149"/>
    </location>
</feature>
<feature type="region of interest" description="Disordered" evidence="2">
    <location>
        <begin position="1"/>
        <end position="30"/>
    </location>
</feature>
<proteinExistence type="predicted"/>
<keyword evidence="1" id="KW-0175">Coiled coil</keyword>
<feature type="compositionally biased region" description="Pro residues" evidence="2">
    <location>
        <begin position="1"/>
        <end position="18"/>
    </location>
</feature>
<protein>
    <submittedName>
        <fullName evidence="3">Uncharacterized protein</fullName>
    </submittedName>
</protein>
<evidence type="ECO:0000256" key="1">
    <source>
        <dbReference type="SAM" id="Coils"/>
    </source>
</evidence>
<dbReference type="Proteomes" id="UP000030762">
    <property type="component" value="Unassembled WGS sequence"/>
</dbReference>
<feature type="coiled-coil region" evidence="1">
    <location>
        <begin position="305"/>
        <end position="361"/>
    </location>
</feature>